<evidence type="ECO:0000313" key="5">
    <source>
        <dbReference type="Proteomes" id="UP000018769"/>
    </source>
</evidence>
<comment type="similarity">
    <text evidence="3">Belongs to the bacterial ribosomal protein bS16 family.</text>
</comment>
<dbReference type="KEGG" id="dpb:BABL1_gene_489"/>
<reference evidence="4 5" key="1">
    <citation type="journal article" date="2015" name="Biol. Direct">
        <title>Babela massiliensis, a representative of a widespread bacterial phylum with unusual adaptations to parasitism in amoebae.</title>
        <authorList>
            <person name="Pagnier I."/>
            <person name="Yutin N."/>
            <person name="Croce O."/>
            <person name="Makarova K.S."/>
            <person name="Wolf Y.I."/>
            <person name="Benamar S."/>
            <person name="Raoult D."/>
            <person name="Koonin E.V."/>
            <person name="La Scola B."/>
        </authorList>
    </citation>
    <scope>NUCLEOTIDE SEQUENCE [LARGE SCALE GENOMIC DNA]</scope>
    <source>
        <strain evidence="5">BABL1</strain>
    </source>
</reference>
<keyword evidence="1 3" id="KW-0689">Ribosomal protein</keyword>
<dbReference type="InterPro" id="IPR000307">
    <property type="entry name" value="Ribosomal_bS16"/>
</dbReference>
<protein>
    <recommendedName>
        <fullName evidence="3">Small ribosomal subunit protein bS16</fullName>
    </recommendedName>
</protein>
<dbReference type="EMBL" id="HG793133">
    <property type="protein sequence ID" value="CDK30530.1"/>
    <property type="molecule type" value="Genomic_DNA"/>
</dbReference>
<dbReference type="Proteomes" id="UP000018769">
    <property type="component" value="Chromosome I"/>
</dbReference>
<sequence>MAVKIRLTRVGKTNTPFYRIIAIDSRKKRDGAALDILGTYDPVEGKLIQFNPDRVQEWVSKGAIVSDAVKRLEKLYKKTAA</sequence>
<dbReference type="STRING" id="673862.BABL1_gene_489"/>
<proteinExistence type="inferred from homology"/>
<evidence type="ECO:0000256" key="2">
    <source>
        <dbReference type="ARBA" id="ARBA00023274"/>
    </source>
</evidence>
<gene>
    <name evidence="3 4" type="primary">rpsP</name>
    <name evidence="4" type="ORF">BABL1_gene_489</name>
</gene>
<dbReference type="HOGENOM" id="CLU_100590_5_2_7"/>
<keyword evidence="2 3" id="KW-0687">Ribonucleoprotein</keyword>
<dbReference type="AlphaFoldDB" id="V6DG42"/>
<dbReference type="Gene3D" id="3.30.1320.10">
    <property type="match status" value="1"/>
</dbReference>
<dbReference type="GO" id="GO:0015935">
    <property type="term" value="C:small ribosomal subunit"/>
    <property type="evidence" value="ECO:0007669"/>
    <property type="project" value="TreeGrafter"/>
</dbReference>
<dbReference type="InterPro" id="IPR020592">
    <property type="entry name" value="Ribosomal_bS16_CS"/>
</dbReference>
<accession>V6DG42</accession>
<organism evidence="4 5">
    <name type="scientific">Candidatus Babela massiliensis</name>
    <dbReference type="NCBI Taxonomy" id="673862"/>
    <lineage>
        <taxon>Bacteria</taxon>
        <taxon>Candidatus Babelota</taxon>
        <taxon>Candidatus Babeliae</taxon>
        <taxon>Candidatus Babeliales</taxon>
        <taxon>Candidatus Babeliaceae</taxon>
        <taxon>Candidatus Babela</taxon>
    </lineage>
</organism>
<dbReference type="Pfam" id="PF00886">
    <property type="entry name" value="Ribosomal_S16"/>
    <property type="match status" value="1"/>
</dbReference>
<dbReference type="GO" id="GO:0005737">
    <property type="term" value="C:cytoplasm"/>
    <property type="evidence" value="ECO:0007669"/>
    <property type="project" value="UniProtKB-ARBA"/>
</dbReference>
<dbReference type="RefSeq" id="WP_023791799.1">
    <property type="nucleotide sequence ID" value="NC_023003.1"/>
</dbReference>
<dbReference type="PROSITE" id="PS00732">
    <property type="entry name" value="RIBOSOMAL_S16"/>
    <property type="match status" value="1"/>
</dbReference>
<dbReference type="HAMAP" id="MF_00385">
    <property type="entry name" value="Ribosomal_bS16"/>
    <property type="match status" value="1"/>
</dbReference>
<dbReference type="PANTHER" id="PTHR12919">
    <property type="entry name" value="30S RIBOSOMAL PROTEIN S16"/>
    <property type="match status" value="1"/>
</dbReference>
<dbReference type="SUPFAM" id="SSF54565">
    <property type="entry name" value="Ribosomal protein S16"/>
    <property type="match status" value="1"/>
</dbReference>
<evidence type="ECO:0000256" key="1">
    <source>
        <dbReference type="ARBA" id="ARBA00022980"/>
    </source>
</evidence>
<dbReference type="OrthoDB" id="9807878at2"/>
<evidence type="ECO:0000313" key="4">
    <source>
        <dbReference type="EMBL" id="CDK30530.1"/>
    </source>
</evidence>
<dbReference type="InterPro" id="IPR023803">
    <property type="entry name" value="Ribosomal_bS16_dom_sf"/>
</dbReference>
<dbReference type="eggNOG" id="COG0228">
    <property type="taxonomic scope" value="Bacteria"/>
</dbReference>
<keyword evidence="5" id="KW-1185">Reference proteome</keyword>
<name>V6DG42_9BACT</name>
<dbReference type="GO" id="GO:0006412">
    <property type="term" value="P:translation"/>
    <property type="evidence" value="ECO:0007669"/>
    <property type="project" value="UniProtKB-UniRule"/>
</dbReference>
<dbReference type="PANTHER" id="PTHR12919:SF20">
    <property type="entry name" value="SMALL RIBOSOMAL SUBUNIT PROTEIN BS16M"/>
    <property type="match status" value="1"/>
</dbReference>
<dbReference type="GO" id="GO:0003735">
    <property type="term" value="F:structural constituent of ribosome"/>
    <property type="evidence" value="ECO:0007669"/>
    <property type="project" value="InterPro"/>
</dbReference>
<evidence type="ECO:0000256" key="3">
    <source>
        <dbReference type="HAMAP-Rule" id="MF_00385"/>
    </source>
</evidence>
<dbReference type="NCBIfam" id="TIGR00002">
    <property type="entry name" value="S16"/>
    <property type="match status" value="1"/>
</dbReference>